<proteinExistence type="predicted"/>
<name>A0A9P0F8U7_BEMTA</name>
<evidence type="ECO:0000313" key="2">
    <source>
        <dbReference type="Proteomes" id="UP001152759"/>
    </source>
</evidence>
<protein>
    <submittedName>
        <fullName evidence="1">Uncharacterized protein</fullName>
    </submittedName>
</protein>
<dbReference type="Proteomes" id="UP001152759">
    <property type="component" value="Chromosome 7"/>
</dbReference>
<sequence length="203" mass="22514">MSVTESNIDDLVQLVGNPKPELTTGGKKRLVKTIMSLHRRQSVLVKCLKAVKTGEPLVVDRALAEVRTIIATPLLRVSERSPHLTGLIFTIFILAKEKMDIMPPLSQRVLMEGNFSAIAIDIQSNPSFNLDQRLVARNYLPSGNKAGKPSPVSELITVGTPIEQKQQQQTSSLHDRSADLRRQDEEFLKGLPDLLKGFVRAKL</sequence>
<evidence type="ECO:0000313" key="1">
    <source>
        <dbReference type="EMBL" id="CAH0392807.1"/>
    </source>
</evidence>
<dbReference type="EMBL" id="OU963868">
    <property type="protein sequence ID" value="CAH0392807.1"/>
    <property type="molecule type" value="Genomic_DNA"/>
</dbReference>
<accession>A0A9P0F8U7</accession>
<gene>
    <name evidence="1" type="ORF">BEMITA_LOCUS11279</name>
</gene>
<reference evidence="1" key="1">
    <citation type="submission" date="2021-12" db="EMBL/GenBank/DDBJ databases">
        <authorList>
            <person name="King R."/>
        </authorList>
    </citation>
    <scope>NUCLEOTIDE SEQUENCE</scope>
</reference>
<keyword evidence="2" id="KW-1185">Reference proteome</keyword>
<dbReference type="AlphaFoldDB" id="A0A9P0F8U7"/>
<organism evidence="1 2">
    <name type="scientific">Bemisia tabaci</name>
    <name type="common">Sweetpotato whitefly</name>
    <name type="synonym">Aleurodes tabaci</name>
    <dbReference type="NCBI Taxonomy" id="7038"/>
    <lineage>
        <taxon>Eukaryota</taxon>
        <taxon>Metazoa</taxon>
        <taxon>Ecdysozoa</taxon>
        <taxon>Arthropoda</taxon>
        <taxon>Hexapoda</taxon>
        <taxon>Insecta</taxon>
        <taxon>Pterygota</taxon>
        <taxon>Neoptera</taxon>
        <taxon>Paraneoptera</taxon>
        <taxon>Hemiptera</taxon>
        <taxon>Sternorrhyncha</taxon>
        <taxon>Aleyrodoidea</taxon>
        <taxon>Aleyrodidae</taxon>
        <taxon>Aleyrodinae</taxon>
        <taxon>Bemisia</taxon>
    </lineage>
</organism>